<dbReference type="Gene3D" id="1.25.40.10">
    <property type="entry name" value="Tetratricopeptide repeat domain"/>
    <property type="match status" value="2"/>
</dbReference>
<dbReference type="OrthoDB" id="369110at2"/>
<dbReference type="Pfam" id="PF13432">
    <property type="entry name" value="TPR_16"/>
    <property type="match status" value="1"/>
</dbReference>
<gene>
    <name evidence="3" type="ORF">AU468_11385</name>
</gene>
<dbReference type="Pfam" id="PF13176">
    <property type="entry name" value="TPR_7"/>
    <property type="match status" value="1"/>
</dbReference>
<comment type="caution">
    <text evidence="3">The sequence shown here is derived from an EMBL/GenBank/DDBJ whole genome shotgun (WGS) entry which is preliminary data.</text>
</comment>
<sequence>MKSFFSRLRRKYLERTGLNAYALGRYSQAEGAFRTLLALDEDSPGVRHNLALALLAQEKFSPAEELFLGELARLGDHFPRLRVLGDLYYQWGKPDQAAEIYRRALAEDCPCQDRAFLEMRREICRDPERFRQAGLSRERYRRGNSAMEAGDIPGARQALEEALRLDRSNVPAWNNLGTLLLNHCKDPDGAAEAFREGLRLQPVPWLQSNLEKALQACGSGSTAERESTKER</sequence>
<dbReference type="Pfam" id="PF14559">
    <property type="entry name" value="TPR_19"/>
    <property type="match status" value="1"/>
</dbReference>
<proteinExistence type="predicted"/>
<keyword evidence="4" id="KW-1185">Reference proteome</keyword>
<name>A0A2S4JHM5_9SPIO</name>
<evidence type="ECO:0000256" key="1">
    <source>
        <dbReference type="ARBA" id="ARBA00022737"/>
    </source>
</evidence>
<evidence type="ECO:0000313" key="3">
    <source>
        <dbReference type="EMBL" id="POQ98985.1"/>
    </source>
</evidence>
<dbReference type="Proteomes" id="UP000237350">
    <property type="component" value="Unassembled WGS sequence"/>
</dbReference>
<evidence type="ECO:0000256" key="2">
    <source>
        <dbReference type="ARBA" id="ARBA00022803"/>
    </source>
</evidence>
<dbReference type="PANTHER" id="PTHR45586:SF1">
    <property type="entry name" value="LIPOPOLYSACCHARIDE ASSEMBLY PROTEIN B"/>
    <property type="match status" value="1"/>
</dbReference>
<reference evidence="4" key="1">
    <citation type="submission" date="2015-12" db="EMBL/GenBank/DDBJ databases">
        <authorList>
            <person name="Lodha T.D."/>
            <person name="Chintalapati S."/>
            <person name="Chintalapati V.R."/>
            <person name="Sravanthi T."/>
        </authorList>
    </citation>
    <scope>NUCLEOTIDE SEQUENCE [LARGE SCALE GENOMIC DNA]</scope>
    <source>
        <strain evidence="4">JC133</strain>
    </source>
</reference>
<dbReference type="InterPro" id="IPR011990">
    <property type="entry name" value="TPR-like_helical_dom_sf"/>
</dbReference>
<dbReference type="InterPro" id="IPR019734">
    <property type="entry name" value="TPR_rpt"/>
</dbReference>
<dbReference type="AlphaFoldDB" id="A0A2S4JHM5"/>
<protein>
    <submittedName>
        <fullName evidence="3">Uncharacterized protein</fullName>
    </submittedName>
</protein>
<organism evidence="3 4">
    <name type="scientific">Alkalispirochaeta sphaeroplastigenens</name>
    <dbReference type="NCBI Taxonomy" id="1187066"/>
    <lineage>
        <taxon>Bacteria</taxon>
        <taxon>Pseudomonadati</taxon>
        <taxon>Spirochaetota</taxon>
        <taxon>Spirochaetia</taxon>
        <taxon>Spirochaetales</taxon>
        <taxon>Spirochaetaceae</taxon>
        <taxon>Alkalispirochaeta</taxon>
    </lineage>
</organism>
<dbReference type="PANTHER" id="PTHR45586">
    <property type="entry name" value="TPR REPEAT-CONTAINING PROTEIN PA4667"/>
    <property type="match status" value="1"/>
</dbReference>
<accession>A0A2S4JHM5</accession>
<dbReference type="SUPFAM" id="SSF48452">
    <property type="entry name" value="TPR-like"/>
    <property type="match status" value="2"/>
</dbReference>
<keyword evidence="1" id="KW-0677">Repeat</keyword>
<evidence type="ECO:0000313" key="4">
    <source>
        <dbReference type="Proteomes" id="UP000237350"/>
    </source>
</evidence>
<dbReference type="EMBL" id="LPWH01000112">
    <property type="protein sequence ID" value="POQ98985.1"/>
    <property type="molecule type" value="Genomic_DNA"/>
</dbReference>
<dbReference type="RefSeq" id="WP_103680838.1">
    <property type="nucleotide sequence ID" value="NZ_LPWH01000112.1"/>
</dbReference>
<dbReference type="SMART" id="SM00028">
    <property type="entry name" value="TPR"/>
    <property type="match status" value="4"/>
</dbReference>
<dbReference type="InterPro" id="IPR051012">
    <property type="entry name" value="CellSynth/LPSAsmb/PSIAsmb"/>
</dbReference>
<keyword evidence="2" id="KW-0802">TPR repeat</keyword>